<dbReference type="RefSeq" id="WP_379930167.1">
    <property type="nucleotide sequence ID" value="NZ_JBHUMM010000042.1"/>
</dbReference>
<evidence type="ECO:0000313" key="2">
    <source>
        <dbReference type="EMBL" id="MFD2672604.1"/>
    </source>
</evidence>
<dbReference type="EMBL" id="JBHUMM010000042">
    <property type="protein sequence ID" value="MFD2672604.1"/>
    <property type="molecule type" value="Genomic_DNA"/>
</dbReference>
<accession>A0ABW5RCR1</accession>
<keyword evidence="3" id="KW-1185">Reference proteome</keyword>
<dbReference type="Gene3D" id="3.20.20.80">
    <property type="entry name" value="Glycosidases"/>
    <property type="match status" value="1"/>
</dbReference>
<dbReference type="Pfam" id="PF08924">
    <property type="entry name" value="Rv2525c_GlyHyd-like"/>
    <property type="match status" value="1"/>
</dbReference>
<organism evidence="2 3">
    <name type="scientific">Marinicrinis sediminis</name>
    <dbReference type="NCBI Taxonomy" id="1652465"/>
    <lineage>
        <taxon>Bacteria</taxon>
        <taxon>Bacillati</taxon>
        <taxon>Bacillota</taxon>
        <taxon>Bacilli</taxon>
        <taxon>Bacillales</taxon>
        <taxon>Paenibacillaceae</taxon>
    </lineage>
</organism>
<dbReference type="SUPFAM" id="SSF51445">
    <property type="entry name" value="(Trans)glycosidases"/>
    <property type="match status" value="1"/>
</dbReference>
<evidence type="ECO:0000313" key="3">
    <source>
        <dbReference type="Proteomes" id="UP001597497"/>
    </source>
</evidence>
<sequence length="216" mass="24431">MAGEKWGVDSASPVTENLYQCVNEQFGQPAFWGRYIKRVEGYADGLTLQEIRFLQDKGIRILPIYSDFRNATGYRSGKVTARNAIYHARLLNMPAGVFLFANIEHFFEVDESWLRGWVEAMYPSGYRPGFYHDPARGPFAEAYCRAASQDPLVREQAVLWSASPLPGPSPASQAPKFQPAKPACGANVWAWQYGKDAEACPIDTNLMDKKLYRHLW</sequence>
<name>A0ABW5RCR1_9BACL</name>
<dbReference type="InterPro" id="IPR017853">
    <property type="entry name" value="GH"/>
</dbReference>
<dbReference type="GO" id="GO:0016787">
    <property type="term" value="F:hydrolase activity"/>
    <property type="evidence" value="ECO:0007669"/>
    <property type="project" value="UniProtKB-KW"/>
</dbReference>
<reference evidence="3" key="1">
    <citation type="journal article" date="2019" name="Int. J. Syst. Evol. Microbiol.">
        <title>The Global Catalogue of Microorganisms (GCM) 10K type strain sequencing project: providing services to taxonomists for standard genome sequencing and annotation.</title>
        <authorList>
            <consortium name="The Broad Institute Genomics Platform"/>
            <consortium name="The Broad Institute Genome Sequencing Center for Infectious Disease"/>
            <person name="Wu L."/>
            <person name="Ma J."/>
        </authorList>
    </citation>
    <scope>NUCLEOTIDE SEQUENCE [LARGE SCALE GENOMIC DNA]</scope>
    <source>
        <strain evidence="3">KCTC 33676</strain>
    </source>
</reference>
<dbReference type="Proteomes" id="UP001597497">
    <property type="component" value="Unassembled WGS sequence"/>
</dbReference>
<protein>
    <submittedName>
        <fullName evidence="2">Glycoside hydrolase domain-containing protein</fullName>
    </submittedName>
</protein>
<keyword evidence="2" id="KW-0378">Hydrolase</keyword>
<dbReference type="InterPro" id="IPR015020">
    <property type="entry name" value="Rv2525c-like_Glyco_Hydro-like"/>
</dbReference>
<comment type="caution">
    <text evidence="2">The sequence shown here is derived from an EMBL/GenBank/DDBJ whole genome shotgun (WGS) entry which is preliminary data.</text>
</comment>
<evidence type="ECO:0000259" key="1">
    <source>
        <dbReference type="Pfam" id="PF08924"/>
    </source>
</evidence>
<feature type="domain" description="Rv2525c-like glycoside hydrolase-like" evidence="1">
    <location>
        <begin position="31"/>
        <end position="132"/>
    </location>
</feature>
<gene>
    <name evidence="2" type="ORF">ACFSUC_13630</name>
</gene>
<proteinExistence type="predicted"/>